<dbReference type="KEGG" id="mgot:MgSA37_01210"/>
<organism evidence="1 2">
    <name type="scientific">Mucilaginibacter gotjawali</name>
    <dbReference type="NCBI Taxonomy" id="1550579"/>
    <lineage>
        <taxon>Bacteria</taxon>
        <taxon>Pseudomonadati</taxon>
        <taxon>Bacteroidota</taxon>
        <taxon>Sphingobacteriia</taxon>
        <taxon>Sphingobacteriales</taxon>
        <taxon>Sphingobacteriaceae</taxon>
        <taxon>Mucilaginibacter</taxon>
    </lineage>
</organism>
<dbReference type="OrthoDB" id="7596925at2"/>
<dbReference type="EMBL" id="AP017313">
    <property type="protein sequence ID" value="BAU53043.1"/>
    <property type="molecule type" value="Genomic_DNA"/>
</dbReference>
<keyword evidence="2" id="KW-1185">Reference proteome</keyword>
<name>A0A110B1N5_9SPHI</name>
<protein>
    <submittedName>
        <fullName evidence="1">Uncharacterized protein</fullName>
    </submittedName>
</protein>
<evidence type="ECO:0000313" key="1">
    <source>
        <dbReference type="EMBL" id="BAU53043.1"/>
    </source>
</evidence>
<dbReference type="AlphaFoldDB" id="A0A110B1N5"/>
<accession>A0A110B1N5</accession>
<evidence type="ECO:0000313" key="2">
    <source>
        <dbReference type="Proteomes" id="UP000218263"/>
    </source>
</evidence>
<sequence>MTHLFTFLMDYLGGTYISQVECENKEQAMKLWIQSLQIDQIEGFSERDKENIISVGFLEDDPTKLDGLCNVWHFIIETKEGDGFVNFVKTIKN</sequence>
<reference evidence="1 2" key="1">
    <citation type="submission" date="2015-12" db="EMBL/GenBank/DDBJ databases">
        <title>Genome sequence of Mucilaginibacter gotjawali.</title>
        <authorList>
            <person name="Lee J.S."/>
            <person name="Lee K.C."/>
            <person name="Kim K.K."/>
            <person name="Lee B.W."/>
        </authorList>
    </citation>
    <scope>NUCLEOTIDE SEQUENCE [LARGE SCALE GENOMIC DNA]</scope>
    <source>
        <strain evidence="1 2">SA3-7</strain>
    </source>
</reference>
<gene>
    <name evidence="1" type="ORF">MgSA37_01210</name>
</gene>
<dbReference type="RefSeq" id="WP_157750461.1">
    <property type="nucleotide sequence ID" value="NZ_AP017313.1"/>
</dbReference>
<proteinExistence type="predicted"/>
<dbReference type="Proteomes" id="UP000218263">
    <property type="component" value="Chromosome"/>
</dbReference>